<dbReference type="PROSITE" id="PS50005">
    <property type="entry name" value="TPR"/>
    <property type="match status" value="2"/>
</dbReference>
<feature type="domain" description="RNA-polymerase II-associated protein 3-like C-terminal" evidence="7">
    <location>
        <begin position="264"/>
        <end position="355"/>
    </location>
</feature>
<dbReference type="Pfam" id="PF13877">
    <property type="entry name" value="RPAP3_C"/>
    <property type="match status" value="1"/>
</dbReference>
<comment type="caution">
    <text evidence="8">The sequence shown here is derived from an EMBL/GenBank/DDBJ whole genome shotgun (WGS) entry which is preliminary data.</text>
</comment>
<evidence type="ECO:0000256" key="4">
    <source>
        <dbReference type="ARBA" id="ARBA00040133"/>
    </source>
</evidence>
<dbReference type="GO" id="GO:0101031">
    <property type="term" value="C:protein folding chaperone complex"/>
    <property type="evidence" value="ECO:0007669"/>
    <property type="project" value="TreeGrafter"/>
</dbReference>
<keyword evidence="2 5" id="KW-0802">TPR repeat</keyword>
<comment type="similarity">
    <text evidence="3">Belongs to the RPAP3 family.</text>
</comment>
<dbReference type="Proteomes" id="UP000235392">
    <property type="component" value="Unassembled WGS sequence"/>
</dbReference>
<sequence>MAAVAKRTTAQACKDKGNEAFKKGNFQEAVEHYTSAIKADPSDHVLPCNRAFARMKLKQWKLAETDCTRSLELLPAPNCKALFRRGTARRQLNKWTEALQDLKDAFALEPNNTSISAELDAVKSHLQQESAKNATISVPAEVPLASSAATSDSETSSATPPTAGPSSSAAHTDRRSSTGSSSGLLREVSTTRFASSAAPKSSAGPGTSFGTLKQMRQRKEEQSSGYLGNRNPHPLVTSSPANIPKLDAKASKKSYQGPSVSMPPVKNFSDFEMRWGMSSDPEIRCLVLEALDYRHVAEMFGEHLDPGTLEEIIDALEVSLKSNEQARIRKAVELLKGMDNVSRIGTLTMFLEPKHQKVIRELLVKSQSYEGGESVTLNNWRL</sequence>
<gene>
    <name evidence="8" type="ORF">PCASD_03681</name>
</gene>
<evidence type="ECO:0000256" key="6">
    <source>
        <dbReference type="SAM" id="MobiDB-lite"/>
    </source>
</evidence>
<dbReference type="InterPro" id="IPR051966">
    <property type="entry name" value="RPAP3"/>
</dbReference>
<dbReference type="InterPro" id="IPR019734">
    <property type="entry name" value="TPR_rpt"/>
</dbReference>
<name>A0A2N5V9E9_9BASI</name>
<dbReference type="PANTHER" id="PTHR46423">
    <property type="entry name" value="RNA POLYMERASE II-ASSOCIATED PROTEIN 3"/>
    <property type="match status" value="1"/>
</dbReference>
<dbReference type="AlphaFoldDB" id="A0A2N5V9E9"/>
<reference evidence="8 9" key="1">
    <citation type="submission" date="2017-11" db="EMBL/GenBank/DDBJ databases">
        <title>De novo assembly and phasing of dikaryotic genomes from two isolates of Puccinia coronata f. sp. avenae, the causal agent of oat crown rust.</title>
        <authorList>
            <person name="Miller M.E."/>
            <person name="Zhang Y."/>
            <person name="Omidvar V."/>
            <person name="Sperschneider J."/>
            <person name="Schwessinger B."/>
            <person name="Raley C."/>
            <person name="Palmer J.M."/>
            <person name="Garnica D."/>
            <person name="Upadhyaya N."/>
            <person name="Rathjen J."/>
            <person name="Taylor J.M."/>
            <person name="Park R.F."/>
            <person name="Dodds P.N."/>
            <person name="Hirsch C.D."/>
            <person name="Kianian S.F."/>
            <person name="Figueroa M."/>
        </authorList>
    </citation>
    <scope>NUCLEOTIDE SEQUENCE [LARGE SCALE GENOMIC DNA]</scope>
    <source>
        <strain evidence="8">12SD80</strain>
    </source>
</reference>
<evidence type="ECO:0000256" key="5">
    <source>
        <dbReference type="PROSITE-ProRule" id="PRU00339"/>
    </source>
</evidence>
<evidence type="ECO:0000313" key="9">
    <source>
        <dbReference type="Proteomes" id="UP000235392"/>
    </source>
</evidence>
<organism evidence="8 9">
    <name type="scientific">Puccinia coronata f. sp. avenae</name>
    <dbReference type="NCBI Taxonomy" id="200324"/>
    <lineage>
        <taxon>Eukaryota</taxon>
        <taxon>Fungi</taxon>
        <taxon>Dikarya</taxon>
        <taxon>Basidiomycota</taxon>
        <taxon>Pucciniomycotina</taxon>
        <taxon>Pucciniomycetes</taxon>
        <taxon>Pucciniales</taxon>
        <taxon>Pucciniaceae</taxon>
        <taxon>Puccinia</taxon>
    </lineage>
</organism>
<keyword evidence="1" id="KW-0677">Repeat</keyword>
<feature type="compositionally biased region" description="Low complexity" evidence="6">
    <location>
        <begin position="145"/>
        <end position="170"/>
    </location>
</feature>
<dbReference type="InterPro" id="IPR025986">
    <property type="entry name" value="RPAP3-like_C"/>
</dbReference>
<feature type="repeat" description="TPR" evidence="5">
    <location>
        <begin position="10"/>
        <end position="43"/>
    </location>
</feature>
<feature type="region of interest" description="Disordered" evidence="6">
    <location>
        <begin position="145"/>
        <end position="243"/>
    </location>
</feature>
<evidence type="ECO:0000313" key="8">
    <source>
        <dbReference type="EMBL" id="PLW46667.1"/>
    </source>
</evidence>
<evidence type="ECO:0000256" key="1">
    <source>
        <dbReference type="ARBA" id="ARBA00022737"/>
    </source>
</evidence>
<dbReference type="Pfam" id="PF00515">
    <property type="entry name" value="TPR_1"/>
    <property type="match status" value="1"/>
</dbReference>
<proteinExistence type="inferred from homology"/>
<evidence type="ECO:0000256" key="3">
    <source>
        <dbReference type="ARBA" id="ARBA00038275"/>
    </source>
</evidence>
<feature type="repeat" description="TPR" evidence="5">
    <location>
        <begin position="79"/>
        <end position="112"/>
    </location>
</feature>
<dbReference type="Gene3D" id="1.25.40.10">
    <property type="entry name" value="Tetratricopeptide repeat domain"/>
    <property type="match status" value="1"/>
</dbReference>
<feature type="compositionally biased region" description="Low complexity" evidence="6">
    <location>
        <begin position="177"/>
        <end position="186"/>
    </location>
</feature>
<dbReference type="SUPFAM" id="SSF48452">
    <property type="entry name" value="TPR-like"/>
    <property type="match status" value="1"/>
</dbReference>
<evidence type="ECO:0000259" key="7">
    <source>
        <dbReference type="Pfam" id="PF13877"/>
    </source>
</evidence>
<protein>
    <recommendedName>
        <fullName evidence="4">RNA polymerase II-associated protein 3</fullName>
    </recommendedName>
</protein>
<accession>A0A2N5V9E9</accession>
<evidence type="ECO:0000256" key="2">
    <source>
        <dbReference type="ARBA" id="ARBA00022803"/>
    </source>
</evidence>
<feature type="compositionally biased region" description="Low complexity" evidence="6">
    <location>
        <begin position="194"/>
        <end position="206"/>
    </location>
</feature>
<dbReference type="PANTHER" id="PTHR46423:SF1">
    <property type="entry name" value="RNA POLYMERASE II-ASSOCIATED PROTEIN 3"/>
    <property type="match status" value="1"/>
</dbReference>
<dbReference type="InterPro" id="IPR011990">
    <property type="entry name" value="TPR-like_helical_dom_sf"/>
</dbReference>
<dbReference type="EMBL" id="PGCI01000037">
    <property type="protein sequence ID" value="PLW46667.1"/>
    <property type="molecule type" value="Genomic_DNA"/>
</dbReference>
<dbReference type="SMART" id="SM00028">
    <property type="entry name" value="TPR"/>
    <property type="match status" value="3"/>
</dbReference>